<keyword evidence="4" id="KW-1185">Reference proteome</keyword>
<dbReference type="EMBL" id="JAWWNJ010000009">
    <property type="protein sequence ID" value="KAK7049044.1"/>
    <property type="molecule type" value="Genomic_DNA"/>
</dbReference>
<evidence type="ECO:0000313" key="3">
    <source>
        <dbReference type="EMBL" id="KAK7049044.1"/>
    </source>
</evidence>
<evidence type="ECO:0000259" key="2">
    <source>
        <dbReference type="Pfam" id="PF12550"/>
    </source>
</evidence>
<feature type="compositionally biased region" description="Polar residues" evidence="1">
    <location>
        <begin position="322"/>
        <end position="334"/>
    </location>
</feature>
<sequence length="559" mass="61225">MGVGINGPNLECSLEGQIFVNNRTFGATCLRNDKSPKQEDENWEDDWMDCPITVVTNAECIEGAGGSGRDPGRERESKQRVQGTSFIKRSIPSARPPCLPCTNPAIPPSTARRRAHTTKKALTDSIFPLYYGSEIAAAEPHFGGVRREARNTATRSFGAPTNAPTTPPPVPVLLPALPTPPPTISRSLVYPTPASSSPPLPAILNPASHELPDTTSLSLEHFDFDFSYLNNTADTHPDPSPYPIFHPDQLSAIQSLQGLLPLPSHPSTPEPLPICTAATAVTLPAITQPHAASSVLSSAPKTILASHPTASTPPAHPLAVSSGPTTPISVAGESQASSEARVAAWQALVHRFGDARLRNHQWEWLTAGPKPNSYLPYYTYQPVPKITDIWTEWTIGLNGFLSTRELEETFSRPSWRRDVGSVKTERSRRKLVVDLVIKLSEKSNWNVDLALQFVRDRYELARDPSGKPLFKTVRAFCDFLGKKPKIAGEMTATEKILFESKNLEIQMLRSVSMRNRRETNRQTPLQLVNSDPITSSSDAYNIVGKKLLSSLFLLLGKTD</sequence>
<name>A0AAW0DDY2_9AGAR</name>
<proteinExistence type="predicted"/>
<gene>
    <name evidence="3" type="ORF">R3P38DRAFT_3620573</name>
</gene>
<feature type="region of interest" description="Disordered" evidence="1">
    <location>
        <begin position="306"/>
        <end position="334"/>
    </location>
</feature>
<organism evidence="3 4">
    <name type="scientific">Favolaschia claudopus</name>
    <dbReference type="NCBI Taxonomy" id="2862362"/>
    <lineage>
        <taxon>Eukaryota</taxon>
        <taxon>Fungi</taxon>
        <taxon>Dikarya</taxon>
        <taxon>Basidiomycota</taxon>
        <taxon>Agaricomycotina</taxon>
        <taxon>Agaricomycetes</taxon>
        <taxon>Agaricomycetidae</taxon>
        <taxon>Agaricales</taxon>
        <taxon>Marasmiineae</taxon>
        <taxon>Mycenaceae</taxon>
        <taxon>Favolaschia</taxon>
    </lineage>
</organism>
<feature type="compositionally biased region" description="Basic and acidic residues" evidence="1">
    <location>
        <begin position="70"/>
        <end position="79"/>
    </location>
</feature>
<feature type="region of interest" description="Disordered" evidence="1">
    <location>
        <begin position="62"/>
        <end position="84"/>
    </location>
</feature>
<protein>
    <recommendedName>
        <fullName evidence="2">Transcription activator GCR1-like domain-containing protein</fullName>
    </recommendedName>
</protein>
<reference evidence="3 4" key="1">
    <citation type="journal article" date="2024" name="J Genomics">
        <title>Draft genome sequencing and assembly of Favolaschia claudopus CIRM-BRFM 2984 isolated from oak limbs.</title>
        <authorList>
            <person name="Navarro D."/>
            <person name="Drula E."/>
            <person name="Chaduli D."/>
            <person name="Cazenave R."/>
            <person name="Ahrendt S."/>
            <person name="Wang J."/>
            <person name="Lipzen A."/>
            <person name="Daum C."/>
            <person name="Barry K."/>
            <person name="Grigoriev I.V."/>
            <person name="Favel A."/>
            <person name="Rosso M.N."/>
            <person name="Martin F."/>
        </authorList>
    </citation>
    <scope>NUCLEOTIDE SEQUENCE [LARGE SCALE GENOMIC DNA]</scope>
    <source>
        <strain evidence="3 4">CIRM-BRFM 2984</strain>
    </source>
</reference>
<accession>A0AAW0DDY2</accession>
<dbReference type="InterPro" id="IPR022210">
    <property type="entry name" value="TF_GCR1-like"/>
</dbReference>
<comment type="caution">
    <text evidence="3">The sequence shown here is derived from an EMBL/GenBank/DDBJ whole genome shotgun (WGS) entry which is preliminary data.</text>
</comment>
<dbReference type="AlphaFoldDB" id="A0AAW0DDY2"/>
<dbReference type="Pfam" id="PF12550">
    <property type="entry name" value="GCR1_C"/>
    <property type="match status" value="1"/>
</dbReference>
<evidence type="ECO:0000256" key="1">
    <source>
        <dbReference type="SAM" id="MobiDB-lite"/>
    </source>
</evidence>
<evidence type="ECO:0000313" key="4">
    <source>
        <dbReference type="Proteomes" id="UP001362999"/>
    </source>
</evidence>
<dbReference type="Proteomes" id="UP001362999">
    <property type="component" value="Unassembled WGS sequence"/>
</dbReference>
<feature type="domain" description="Transcription activator GCR1-like" evidence="2">
    <location>
        <begin position="385"/>
        <end position="455"/>
    </location>
</feature>